<reference evidence="2 3" key="1">
    <citation type="submission" date="2015-04" db="EMBL/GenBank/DDBJ databases">
        <title>Draft genome sequence of bacteremic isolate Catabacter hongkongensis type strain HKU16T.</title>
        <authorList>
            <person name="Lau S.K."/>
            <person name="Teng J.L."/>
            <person name="Huang Y."/>
            <person name="Curreem S.O."/>
            <person name="Tsui S.K."/>
            <person name="Woo P.C."/>
        </authorList>
    </citation>
    <scope>NUCLEOTIDE SEQUENCE [LARGE SCALE GENOMIC DNA]</scope>
    <source>
        <strain evidence="2 3">HKU16</strain>
    </source>
</reference>
<evidence type="ECO:0000313" key="3">
    <source>
        <dbReference type="Proteomes" id="UP000034076"/>
    </source>
</evidence>
<proteinExistence type="predicted"/>
<dbReference type="Gene3D" id="1.10.260.40">
    <property type="entry name" value="lambda repressor-like DNA-binding domains"/>
    <property type="match status" value="1"/>
</dbReference>
<organism evidence="2 3">
    <name type="scientific">Christensenella hongkongensis</name>
    <dbReference type="NCBI Taxonomy" id="270498"/>
    <lineage>
        <taxon>Bacteria</taxon>
        <taxon>Bacillati</taxon>
        <taxon>Bacillota</taxon>
        <taxon>Clostridia</taxon>
        <taxon>Christensenellales</taxon>
        <taxon>Christensenellaceae</taxon>
        <taxon>Christensenella</taxon>
    </lineage>
</organism>
<dbReference type="EMBL" id="LAYJ01000133">
    <property type="protein sequence ID" value="KKI49550.1"/>
    <property type="molecule type" value="Genomic_DNA"/>
</dbReference>
<accession>A0A0M2NGZ8</accession>
<dbReference type="SUPFAM" id="SSF47413">
    <property type="entry name" value="lambda repressor-like DNA-binding domains"/>
    <property type="match status" value="1"/>
</dbReference>
<dbReference type="Pfam" id="PF01381">
    <property type="entry name" value="HTH_3"/>
    <property type="match status" value="1"/>
</dbReference>
<name>A0A0M2NGZ8_9FIRM</name>
<comment type="caution">
    <text evidence="2">The sequence shown here is derived from an EMBL/GenBank/DDBJ whole genome shotgun (WGS) entry which is preliminary data.</text>
</comment>
<keyword evidence="3" id="KW-1185">Reference proteome</keyword>
<evidence type="ECO:0000259" key="1">
    <source>
        <dbReference type="PROSITE" id="PS50943"/>
    </source>
</evidence>
<gene>
    <name evidence="2" type="ORF">CHK_3128</name>
</gene>
<dbReference type="InterPro" id="IPR010982">
    <property type="entry name" value="Lambda_DNA-bd_dom_sf"/>
</dbReference>
<dbReference type="GO" id="GO:0003677">
    <property type="term" value="F:DNA binding"/>
    <property type="evidence" value="ECO:0007669"/>
    <property type="project" value="InterPro"/>
</dbReference>
<sequence length="50" mass="5670">MNLLGSVIERTAYSKIEAGTRNIKVTDLVALQQIYQVDFAEFFKGVKPHE</sequence>
<dbReference type="CDD" id="cd00093">
    <property type="entry name" value="HTH_XRE"/>
    <property type="match status" value="1"/>
</dbReference>
<evidence type="ECO:0000313" key="2">
    <source>
        <dbReference type="EMBL" id="KKI49550.1"/>
    </source>
</evidence>
<protein>
    <recommendedName>
        <fullName evidence="1">HTH cro/C1-type domain-containing protein</fullName>
    </recommendedName>
</protein>
<dbReference type="STRING" id="270498.CHK_3128"/>
<dbReference type="InterPro" id="IPR001387">
    <property type="entry name" value="Cro/C1-type_HTH"/>
</dbReference>
<dbReference type="AlphaFoldDB" id="A0A0M2NGZ8"/>
<dbReference type="PROSITE" id="PS50943">
    <property type="entry name" value="HTH_CROC1"/>
    <property type="match status" value="1"/>
</dbReference>
<feature type="domain" description="HTH cro/C1-type" evidence="1">
    <location>
        <begin position="10"/>
        <end position="42"/>
    </location>
</feature>
<dbReference type="Proteomes" id="UP000034076">
    <property type="component" value="Unassembled WGS sequence"/>
</dbReference>